<evidence type="ECO:0000256" key="1">
    <source>
        <dbReference type="ARBA" id="ARBA00006484"/>
    </source>
</evidence>
<dbReference type="CDD" id="cd05233">
    <property type="entry name" value="SDR_c"/>
    <property type="match status" value="1"/>
</dbReference>
<feature type="domain" description="Ketoreductase" evidence="3">
    <location>
        <begin position="11"/>
        <end position="201"/>
    </location>
</feature>
<sequence length="268" mass="27874">MPNPQFSPEGRVAIVTGGANGIGLALARELKARGARHVALADMDEAALQVAADEIGGLAFAIDISDENAVKAMVADVEAAAGAIGLYCANAGIGGGADPDPDDPSSASLETFERALSVNAIAHIVAAKAMMPLFRARRSGWFLNTISAAGLLSQIGSAPYSVSKHAAIGFAESLAYTVRDQGIGVSILCPQAVRTAMIGENPDEELKGGANVDGIMEPEDVAALTLEAMQRGDFLITPHAQVRGYMQAKAANYERWIGGMAKLRRRVT</sequence>
<dbReference type="Pfam" id="PF00106">
    <property type="entry name" value="adh_short"/>
    <property type="match status" value="1"/>
</dbReference>
<dbReference type="PANTHER" id="PTHR43391:SF26">
    <property type="entry name" value="BLL7251 PROTEIN"/>
    <property type="match status" value="1"/>
</dbReference>
<comment type="caution">
    <text evidence="4">The sequence shown here is derived from an EMBL/GenBank/DDBJ whole genome shotgun (WGS) entry which is preliminary data.</text>
</comment>
<keyword evidence="5" id="KW-1185">Reference proteome</keyword>
<keyword evidence="2" id="KW-0560">Oxidoreductase</keyword>
<dbReference type="PROSITE" id="PS00061">
    <property type="entry name" value="ADH_SHORT"/>
    <property type="match status" value="1"/>
</dbReference>
<evidence type="ECO:0000313" key="5">
    <source>
        <dbReference type="Proteomes" id="UP000722336"/>
    </source>
</evidence>
<gene>
    <name evidence="4" type="ORF">KCG44_02300</name>
</gene>
<dbReference type="Proteomes" id="UP000722336">
    <property type="component" value="Unassembled WGS sequence"/>
</dbReference>
<dbReference type="PANTHER" id="PTHR43391">
    <property type="entry name" value="RETINOL DEHYDROGENASE-RELATED"/>
    <property type="match status" value="1"/>
</dbReference>
<dbReference type="EMBL" id="JAGSPA010000001">
    <property type="protein sequence ID" value="MBV7255612.1"/>
    <property type="molecule type" value="Genomic_DNA"/>
</dbReference>
<protein>
    <submittedName>
        <fullName evidence="4">SDR family oxidoreductase</fullName>
    </submittedName>
</protein>
<dbReference type="InterPro" id="IPR020904">
    <property type="entry name" value="Sc_DH/Rdtase_CS"/>
</dbReference>
<dbReference type="InterPro" id="IPR002347">
    <property type="entry name" value="SDR_fam"/>
</dbReference>
<evidence type="ECO:0000256" key="2">
    <source>
        <dbReference type="ARBA" id="ARBA00023002"/>
    </source>
</evidence>
<reference evidence="4 5" key="1">
    <citation type="submission" date="2021-04" db="EMBL/GenBank/DDBJ databases">
        <authorList>
            <person name="Pira H."/>
            <person name="Risdian C."/>
            <person name="Wink J."/>
        </authorList>
    </citation>
    <scope>NUCLEOTIDE SEQUENCE [LARGE SCALE GENOMIC DNA]</scope>
    <source>
        <strain evidence="4 5">WHA3</strain>
    </source>
</reference>
<evidence type="ECO:0000259" key="3">
    <source>
        <dbReference type="SMART" id="SM00822"/>
    </source>
</evidence>
<proteinExistence type="inferred from homology"/>
<organism evidence="4 5">
    <name type="scientific">Pacificimonas pallii</name>
    <dbReference type="NCBI Taxonomy" id="2827236"/>
    <lineage>
        <taxon>Bacteria</taxon>
        <taxon>Pseudomonadati</taxon>
        <taxon>Pseudomonadota</taxon>
        <taxon>Alphaproteobacteria</taxon>
        <taxon>Sphingomonadales</taxon>
        <taxon>Sphingosinicellaceae</taxon>
        <taxon>Pacificimonas</taxon>
    </lineage>
</organism>
<dbReference type="RefSeq" id="WP_218443957.1">
    <property type="nucleotide sequence ID" value="NZ_JAGSPA010000001.1"/>
</dbReference>
<dbReference type="InterPro" id="IPR057326">
    <property type="entry name" value="KR_dom"/>
</dbReference>
<comment type="similarity">
    <text evidence="1">Belongs to the short-chain dehydrogenases/reductases (SDR) family.</text>
</comment>
<evidence type="ECO:0000313" key="4">
    <source>
        <dbReference type="EMBL" id="MBV7255612.1"/>
    </source>
</evidence>
<name>A0ABS6SB23_9SPHN</name>
<dbReference type="SMART" id="SM00822">
    <property type="entry name" value="PKS_KR"/>
    <property type="match status" value="1"/>
</dbReference>
<accession>A0ABS6SB23</accession>